<feature type="domain" description="2Fe-2S ferredoxin-type" evidence="14">
    <location>
        <begin position="60"/>
        <end position="138"/>
    </location>
</feature>
<feature type="domain" description="4Fe-4S Mo/W bis-MGD-type" evidence="15">
    <location>
        <begin position="279"/>
        <end position="335"/>
    </location>
</feature>
<comment type="caution">
    <text evidence="17">The sequence shown here is derived from an EMBL/GenBank/DDBJ whole genome shotgun (WGS) entry which is preliminary data.</text>
</comment>
<dbReference type="SUPFAM" id="SSF54862">
    <property type="entry name" value="4Fe-4S ferredoxins"/>
    <property type="match status" value="1"/>
</dbReference>
<dbReference type="PROSITE" id="PS51085">
    <property type="entry name" value="2FE2S_FER_2"/>
    <property type="match status" value="1"/>
</dbReference>
<evidence type="ECO:0000256" key="6">
    <source>
        <dbReference type="ARBA" id="ARBA00022967"/>
    </source>
</evidence>
<dbReference type="Pfam" id="PF22117">
    <property type="entry name" value="Fer4_Nqo3"/>
    <property type="match status" value="1"/>
</dbReference>
<dbReference type="InterPro" id="IPR000283">
    <property type="entry name" value="NADH_UbQ_OxRdtase_75kDa_su_CS"/>
</dbReference>
<dbReference type="FunFam" id="3.30.200.210:FF:000002">
    <property type="entry name" value="NADH-ubiquinone oxidoreductase 75 kDa subunit"/>
    <property type="match status" value="1"/>
</dbReference>
<dbReference type="PROSITE" id="PS00641">
    <property type="entry name" value="COMPLEX1_75K_1"/>
    <property type="match status" value="1"/>
</dbReference>
<evidence type="ECO:0000256" key="12">
    <source>
        <dbReference type="RuleBase" id="RU004523"/>
    </source>
</evidence>
<dbReference type="InterPro" id="IPR054351">
    <property type="entry name" value="NADH_UbQ_OxRdtase_ferredoxin"/>
</dbReference>
<evidence type="ECO:0000256" key="9">
    <source>
        <dbReference type="ARBA" id="ARBA00023027"/>
    </source>
</evidence>
<comment type="catalytic activity">
    <reaction evidence="11">
        <text>a ubiquinone + NADH + 5 H(+)(in) = a ubiquinol + NAD(+) + 4 H(+)(out)</text>
        <dbReference type="Rhea" id="RHEA:29091"/>
        <dbReference type="Rhea" id="RHEA-COMP:9565"/>
        <dbReference type="Rhea" id="RHEA-COMP:9566"/>
        <dbReference type="ChEBI" id="CHEBI:15378"/>
        <dbReference type="ChEBI" id="CHEBI:16389"/>
        <dbReference type="ChEBI" id="CHEBI:17976"/>
        <dbReference type="ChEBI" id="CHEBI:57540"/>
        <dbReference type="ChEBI" id="CHEBI:57945"/>
        <dbReference type="EC" id="7.1.1.2"/>
    </reaction>
</comment>
<keyword evidence="5" id="KW-0479">Metal-binding</keyword>
<keyword evidence="9" id="KW-0520">NAD</keyword>
<dbReference type="GO" id="GO:0051539">
    <property type="term" value="F:4 iron, 4 sulfur cluster binding"/>
    <property type="evidence" value="ECO:0007669"/>
    <property type="project" value="UniProtKB-KW"/>
</dbReference>
<dbReference type="PANTHER" id="PTHR43105:SF13">
    <property type="entry name" value="NADH-UBIQUINONE OXIDOREDUCTASE 75 KDA SUBUNIT, MITOCHONDRIAL"/>
    <property type="match status" value="1"/>
</dbReference>
<name>A0A4E0RZM0_FASHE</name>
<evidence type="ECO:0000259" key="14">
    <source>
        <dbReference type="PROSITE" id="PS51085"/>
    </source>
</evidence>
<dbReference type="PROSITE" id="PS00642">
    <property type="entry name" value="COMPLEX1_75K_2"/>
    <property type="match status" value="1"/>
</dbReference>
<evidence type="ECO:0000256" key="2">
    <source>
        <dbReference type="ARBA" id="ARBA00005404"/>
    </source>
</evidence>
<evidence type="ECO:0000256" key="11">
    <source>
        <dbReference type="ARBA" id="ARBA00049551"/>
    </source>
</evidence>
<dbReference type="InterPro" id="IPR019574">
    <property type="entry name" value="NADH_UbQ_OxRdtase_Gsu_4Fe4S-bd"/>
</dbReference>
<proteinExistence type="inferred from homology"/>
<keyword evidence="8" id="KW-0411">Iron-sulfur</keyword>
<comment type="cofactor">
    <cofactor evidence="1">
        <name>[4Fe-4S] cluster</name>
        <dbReference type="ChEBI" id="CHEBI:49883"/>
    </cofactor>
</comment>
<gene>
    <name evidence="17" type="ORF">D915_004038</name>
</gene>
<dbReference type="CDD" id="cd00207">
    <property type="entry name" value="fer2"/>
    <property type="match status" value="1"/>
</dbReference>
<dbReference type="PROSITE" id="PS51669">
    <property type="entry name" value="4FE4S_MOW_BIS_MGD"/>
    <property type="match status" value="1"/>
</dbReference>
<evidence type="ECO:0000256" key="10">
    <source>
        <dbReference type="ARBA" id="ARBA00034078"/>
    </source>
</evidence>
<evidence type="ECO:0000256" key="5">
    <source>
        <dbReference type="ARBA" id="ARBA00022723"/>
    </source>
</evidence>
<dbReference type="CDD" id="cd02773">
    <property type="entry name" value="MopB_Res-Cmplx1_Nad11"/>
    <property type="match status" value="1"/>
</dbReference>
<dbReference type="SMART" id="SM00929">
    <property type="entry name" value="NADH-G_4Fe-4S_3"/>
    <property type="match status" value="1"/>
</dbReference>
<accession>A0A4E0RZM0</accession>
<reference evidence="17" key="1">
    <citation type="submission" date="2019-03" db="EMBL/GenBank/DDBJ databases">
        <title>Improved annotation for the trematode Fasciola hepatica.</title>
        <authorList>
            <person name="Choi Y.-J."/>
            <person name="Martin J."/>
            <person name="Mitreva M."/>
        </authorList>
    </citation>
    <scope>NUCLEOTIDE SEQUENCE [LARGE SCALE GENOMIC DNA]</scope>
</reference>
<dbReference type="PROSITE" id="PS00643">
    <property type="entry name" value="COMPLEX1_75K_3"/>
    <property type="match status" value="1"/>
</dbReference>
<dbReference type="Gene3D" id="3.30.70.20">
    <property type="match status" value="1"/>
</dbReference>
<keyword evidence="7" id="KW-0408">Iron</keyword>
<dbReference type="Gene3D" id="3.10.20.740">
    <property type="match status" value="1"/>
</dbReference>
<dbReference type="InterPro" id="IPR050123">
    <property type="entry name" value="Prok_molybdopt-oxidoreductase"/>
</dbReference>
<evidence type="ECO:0000313" key="18">
    <source>
        <dbReference type="Proteomes" id="UP000230066"/>
    </source>
</evidence>
<dbReference type="Pfam" id="PF00384">
    <property type="entry name" value="Molybdopterin"/>
    <property type="match status" value="1"/>
</dbReference>
<dbReference type="Pfam" id="PF10588">
    <property type="entry name" value="NADH-G_4Fe-4S_3"/>
    <property type="match status" value="1"/>
</dbReference>
<evidence type="ECO:0000259" key="16">
    <source>
        <dbReference type="PROSITE" id="PS51839"/>
    </source>
</evidence>
<keyword evidence="4" id="KW-0004">4Fe-4S</keyword>
<dbReference type="InterPro" id="IPR006656">
    <property type="entry name" value="Mopterin_OxRdtase"/>
</dbReference>
<dbReference type="FunFam" id="3.30.70.20:FF:000002">
    <property type="entry name" value="NADH-ubiquinone oxidoreductase 75 kDa subunit"/>
    <property type="match status" value="1"/>
</dbReference>
<dbReference type="NCBIfam" id="TIGR01973">
    <property type="entry name" value="NuoG"/>
    <property type="match status" value="1"/>
</dbReference>
<evidence type="ECO:0000256" key="13">
    <source>
        <dbReference type="SAM" id="MobiDB-lite"/>
    </source>
</evidence>
<dbReference type="GO" id="GO:0046872">
    <property type="term" value="F:metal ion binding"/>
    <property type="evidence" value="ECO:0007669"/>
    <property type="project" value="UniProtKB-KW"/>
</dbReference>
<dbReference type="Pfam" id="PF13510">
    <property type="entry name" value="Fer2_4"/>
    <property type="match status" value="1"/>
</dbReference>
<evidence type="ECO:0000313" key="17">
    <source>
        <dbReference type="EMBL" id="THD24842.1"/>
    </source>
</evidence>
<dbReference type="AlphaFoldDB" id="A0A4E0RZM0"/>
<organism evidence="17 18">
    <name type="scientific">Fasciola hepatica</name>
    <name type="common">Liver fluke</name>
    <dbReference type="NCBI Taxonomy" id="6192"/>
    <lineage>
        <taxon>Eukaryota</taxon>
        <taxon>Metazoa</taxon>
        <taxon>Spiralia</taxon>
        <taxon>Lophotrochozoa</taxon>
        <taxon>Platyhelminthes</taxon>
        <taxon>Trematoda</taxon>
        <taxon>Digenea</taxon>
        <taxon>Plagiorchiida</taxon>
        <taxon>Echinostomata</taxon>
        <taxon>Echinostomatoidea</taxon>
        <taxon>Fasciolidae</taxon>
        <taxon>Fasciola</taxon>
    </lineage>
</organism>
<comment type="similarity">
    <text evidence="2 12">Belongs to the complex I 75 kDa subunit family.</text>
</comment>
<dbReference type="InterPro" id="IPR036010">
    <property type="entry name" value="2Fe-2S_ferredoxin-like_sf"/>
</dbReference>
<evidence type="ECO:0000256" key="8">
    <source>
        <dbReference type="ARBA" id="ARBA00023014"/>
    </source>
</evidence>
<dbReference type="PROSITE" id="PS51839">
    <property type="entry name" value="4FE4S_HC3"/>
    <property type="match status" value="1"/>
</dbReference>
<evidence type="ECO:0000256" key="3">
    <source>
        <dbReference type="ARBA" id="ARBA00013888"/>
    </source>
</evidence>
<feature type="region of interest" description="Disordered" evidence="13">
    <location>
        <begin position="30"/>
        <end position="59"/>
    </location>
</feature>
<dbReference type="GO" id="GO:0008137">
    <property type="term" value="F:NADH dehydrogenase (ubiquinone) activity"/>
    <property type="evidence" value="ECO:0007669"/>
    <property type="project" value="UniProtKB-EC"/>
</dbReference>
<dbReference type="InterPro" id="IPR015405">
    <property type="entry name" value="NDUFS1-like_C"/>
</dbReference>
<dbReference type="GO" id="GO:0045271">
    <property type="term" value="C:respiratory chain complex I"/>
    <property type="evidence" value="ECO:0007669"/>
    <property type="project" value="UniProtKB-ARBA"/>
</dbReference>
<keyword evidence="18" id="KW-1185">Reference proteome</keyword>
<dbReference type="Gene3D" id="3.30.200.210">
    <property type="match status" value="1"/>
</dbReference>
<dbReference type="Pfam" id="PF22151">
    <property type="entry name" value="Fer4_NDSU1"/>
    <property type="match status" value="1"/>
</dbReference>
<keyword evidence="6" id="KW-1278">Translocase</keyword>
<dbReference type="SUPFAM" id="SSF53706">
    <property type="entry name" value="Formate dehydrogenase/DMSO reductase, domains 1-3"/>
    <property type="match status" value="1"/>
</dbReference>
<dbReference type="GO" id="GO:0042773">
    <property type="term" value="P:ATP synthesis coupled electron transport"/>
    <property type="evidence" value="ECO:0007669"/>
    <property type="project" value="InterPro"/>
</dbReference>
<evidence type="ECO:0000256" key="4">
    <source>
        <dbReference type="ARBA" id="ARBA00022485"/>
    </source>
</evidence>
<dbReference type="FunFam" id="3.10.20.740:FF:000001">
    <property type="entry name" value="NADH-quinone oxidoreductase subunit G"/>
    <property type="match status" value="1"/>
</dbReference>
<dbReference type="SUPFAM" id="SSF54292">
    <property type="entry name" value="2Fe-2S ferredoxin-like"/>
    <property type="match status" value="1"/>
</dbReference>
<sequence length="758" mass="83055">MLPRFSWRVHRTIIALQRSIIAANTSTSKGPLNAATPTVSTTGSTSSKSTTPPPAPPGPTQIEVFVDGKPVLCDPGITVLQACALGGVEIPRFCYHERLSIAGNCRMCLVEVEKSLKPVASCAMPVMPGMRIKTDSPVTRKAREGVMEFLLVNHPLDCPICDQGGECDLQDQSMNFGSDRSRFIDNRFTGKRAVEDKNLGPLIKTVMTRCIHCTRCVRFANEVAGIPDLGTTGRGNALQIGTYIDKPFFSELSGNVIDLCPVGALTSKPYAFTARPWETRRIESVDVMDAIGTNIVISMRTNEVLRIIPRLNEEVNEEWLADKSRFSYDGLHRQRLVTPMLRGPNGTLKDASWEDALVTIGERLLSLDGGHDQVAAVVGPFVDAEAMVTLKDLINRFNSELLFTEESFPVKQTDIRSNYLFNSRISGVEEADLLLLVGTNPRFEAPTLNARIRKCWIHNDLQVAMIGPRVDLTYDYEHLGDSVSVLHELVSGKHPFAKRLAGAEQPMIILGSECMQRPDNAAIHKNAMSLASQISGSKTKNPVFNVLHRYASQVAALDLGYTPSVSGIRQAKPRVVFLVGADRGKVSREDLPKDCLVVFVGHHGDRGASMADVVLPGAAYTEKNAIYANTEGRAQHTQIAVFPPGLGREDWRIFRAISEVVGLPLPYDNLEQVRSRIASIAPGLLEFDVVQPAASESQEVANQLLKMSPNSEAMDKNQPINLSLLTLSDYYITDCISRASQTMAKCVKAVNDAEAKMC</sequence>
<feature type="domain" description="4Fe-4S His(Cys)3-ligated-type" evidence="16">
    <location>
        <begin position="138"/>
        <end position="177"/>
    </location>
</feature>
<dbReference type="PANTHER" id="PTHR43105">
    <property type="entry name" value="RESPIRATORY NITRATE REDUCTASE"/>
    <property type="match status" value="1"/>
</dbReference>
<dbReference type="GO" id="GO:0016651">
    <property type="term" value="F:oxidoreductase activity, acting on NAD(P)H"/>
    <property type="evidence" value="ECO:0007669"/>
    <property type="project" value="InterPro"/>
</dbReference>
<dbReference type="Pfam" id="PF09326">
    <property type="entry name" value="NADH_dhqG_C"/>
    <property type="match status" value="1"/>
</dbReference>
<evidence type="ECO:0000259" key="15">
    <source>
        <dbReference type="PROSITE" id="PS51669"/>
    </source>
</evidence>
<feature type="compositionally biased region" description="Low complexity" evidence="13">
    <location>
        <begin position="34"/>
        <end position="50"/>
    </location>
</feature>
<evidence type="ECO:0000256" key="1">
    <source>
        <dbReference type="ARBA" id="ARBA00001966"/>
    </source>
</evidence>
<comment type="cofactor">
    <cofactor evidence="10">
        <name>[2Fe-2S] cluster</name>
        <dbReference type="ChEBI" id="CHEBI:190135"/>
    </cofactor>
</comment>
<evidence type="ECO:0000256" key="7">
    <source>
        <dbReference type="ARBA" id="ARBA00023004"/>
    </source>
</evidence>
<dbReference type="InterPro" id="IPR006963">
    <property type="entry name" value="Mopterin_OxRdtase_4Fe-4S_dom"/>
</dbReference>
<dbReference type="GO" id="GO:0005743">
    <property type="term" value="C:mitochondrial inner membrane"/>
    <property type="evidence" value="ECO:0007669"/>
    <property type="project" value="UniProtKB-ARBA"/>
</dbReference>
<dbReference type="InterPro" id="IPR001041">
    <property type="entry name" value="2Fe-2S_ferredoxin-type"/>
</dbReference>
<dbReference type="Proteomes" id="UP000230066">
    <property type="component" value="Unassembled WGS sequence"/>
</dbReference>
<dbReference type="EMBL" id="JXXN02001403">
    <property type="protein sequence ID" value="THD24842.1"/>
    <property type="molecule type" value="Genomic_DNA"/>
</dbReference>
<protein>
    <recommendedName>
        <fullName evidence="3">NADH-ubiquinone oxidoreductase 75 kDa subunit, mitochondrial</fullName>
    </recommendedName>
</protein>
<dbReference type="Gene3D" id="3.40.50.740">
    <property type="match status" value="1"/>
</dbReference>
<dbReference type="InterPro" id="IPR010228">
    <property type="entry name" value="NADH_UbQ_OxRdtase_Gsu"/>
</dbReference>